<protein>
    <submittedName>
        <fullName evidence="2">Uncharacterized protein</fullName>
    </submittedName>
</protein>
<organism evidence="2 3">
    <name type="scientific">Riccia fluitans</name>
    <dbReference type="NCBI Taxonomy" id="41844"/>
    <lineage>
        <taxon>Eukaryota</taxon>
        <taxon>Viridiplantae</taxon>
        <taxon>Streptophyta</taxon>
        <taxon>Embryophyta</taxon>
        <taxon>Marchantiophyta</taxon>
        <taxon>Marchantiopsida</taxon>
        <taxon>Marchantiidae</taxon>
        <taxon>Marchantiales</taxon>
        <taxon>Ricciaceae</taxon>
        <taxon>Riccia</taxon>
    </lineage>
</organism>
<feature type="compositionally biased region" description="Acidic residues" evidence="1">
    <location>
        <begin position="120"/>
        <end position="135"/>
    </location>
</feature>
<accession>A0ABD1Z5Z5</accession>
<evidence type="ECO:0000256" key="1">
    <source>
        <dbReference type="SAM" id="MobiDB-lite"/>
    </source>
</evidence>
<feature type="compositionally biased region" description="Low complexity" evidence="1">
    <location>
        <begin position="137"/>
        <end position="147"/>
    </location>
</feature>
<reference evidence="2 3" key="1">
    <citation type="submission" date="2024-09" db="EMBL/GenBank/DDBJ databases">
        <title>Chromosome-scale assembly of Riccia fluitans.</title>
        <authorList>
            <person name="Paukszto L."/>
            <person name="Sawicki J."/>
            <person name="Karawczyk K."/>
            <person name="Piernik-Szablinska J."/>
            <person name="Szczecinska M."/>
            <person name="Mazdziarz M."/>
        </authorList>
    </citation>
    <scope>NUCLEOTIDE SEQUENCE [LARGE SCALE GENOMIC DNA]</scope>
    <source>
        <strain evidence="2">Rf_01</strain>
        <tissue evidence="2">Aerial parts of the thallus</tissue>
    </source>
</reference>
<feature type="region of interest" description="Disordered" evidence="1">
    <location>
        <begin position="120"/>
        <end position="147"/>
    </location>
</feature>
<evidence type="ECO:0000313" key="3">
    <source>
        <dbReference type="Proteomes" id="UP001605036"/>
    </source>
</evidence>
<sequence length="147" mass="16449">MSDDCPFHFRVTREALYDHLNTFEVEDLCDLYQKLIMDNIGREDDLDLEDALYEIEQLLLSTKDGIIIEVVLENYPNGFSEERSIASPTYAPYILSPYVLDLCHELGILALVLDSDSDIESDFDSGSDSDTESDYEAALAPATAPVA</sequence>
<name>A0ABD1Z5Z5_9MARC</name>
<dbReference type="EMBL" id="JBHFFA010000002">
    <property type="protein sequence ID" value="KAL2643211.1"/>
    <property type="molecule type" value="Genomic_DNA"/>
</dbReference>
<dbReference type="AlphaFoldDB" id="A0ABD1Z5Z5"/>
<gene>
    <name evidence="2" type="ORF">R1flu_010798</name>
</gene>
<dbReference type="Proteomes" id="UP001605036">
    <property type="component" value="Unassembled WGS sequence"/>
</dbReference>
<keyword evidence="3" id="KW-1185">Reference proteome</keyword>
<proteinExistence type="predicted"/>
<comment type="caution">
    <text evidence="2">The sequence shown here is derived from an EMBL/GenBank/DDBJ whole genome shotgun (WGS) entry which is preliminary data.</text>
</comment>
<evidence type="ECO:0000313" key="2">
    <source>
        <dbReference type="EMBL" id="KAL2643211.1"/>
    </source>
</evidence>